<sequence length="40" mass="4541">MTTRYADIEDSEMGKLADSFILSIGNYGYILGKAYHARIR</sequence>
<evidence type="ECO:0000313" key="1">
    <source>
        <dbReference type="EMBL" id="MFL9833667.1"/>
    </source>
</evidence>
<name>A0ABW8Y1H2_9FLAO</name>
<accession>A0ABW8Y1H2</accession>
<proteinExistence type="predicted"/>
<organism evidence="1 2">
    <name type="scientific">Chryseobacterium terrae</name>
    <dbReference type="NCBI Taxonomy" id="3163299"/>
    <lineage>
        <taxon>Bacteria</taxon>
        <taxon>Pseudomonadati</taxon>
        <taxon>Bacteroidota</taxon>
        <taxon>Flavobacteriia</taxon>
        <taxon>Flavobacteriales</taxon>
        <taxon>Weeksellaceae</taxon>
        <taxon>Chryseobacterium group</taxon>
        <taxon>Chryseobacterium</taxon>
    </lineage>
</organism>
<evidence type="ECO:0000313" key="2">
    <source>
        <dbReference type="Proteomes" id="UP001629058"/>
    </source>
</evidence>
<reference evidence="1 2" key="1">
    <citation type="submission" date="2024-06" db="EMBL/GenBank/DDBJ databases">
        <authorList>
            <person name="Kaempfer P."/>
            <person name="Viver T."/>
        </authorList>
    </citation>
    <scope>NUCLEOTIDE SEQUENCE [LARGE SCALE GENOMIC DNA]</scope>
    <source>
        <strain evidence="1 2">ST-37</strain>
    </source>
</reference>
<dbReference type="Proteomes" id="UP001629058">
    <property type="component" value="Unassembled WGS sequence"/>
</dbReference>
<protein>
    <submittedName>
        <fullName evidence="1">Uncharacterized protein</fullName>
    </submittedName>
</protein>
<gene>
    <name evidence="1" type="ORF">ABS765_06460</name>
</gene>
<keyword evidence="2" id="KW-1185">Reference proteome</keyword>
<dbReference type="EMBL" id="JBELPY010000003">
    <property type="protein sequence ID" value="MFL9833667.1"/>
    <property type="molecule type" value="Genomic_DNA"/>
</dbReference>
<comment type="caution">
    <text evidence="1">The sequence shown here is derived from an EMBL/GenBank/DDBJ whole genome shotgun (WGS) entry which is preliminary data.</text>
</comment>